<feature type="compositionally biased region" description="Basic and acidic residues" evidence="1">
    <location>
        <begin position="142"/>
        <end position="158"/>
    </location>
</feature>
<feature type="region of interest" description="Disordered" evidence="1">
    <location>
        <begin position="123"/>
        <end position="158"/>
    </location>
</feature>
<dbReference type="OrthoDB" id="2688840at2759"/>
<dbReference type="EMBL" id="ML143387">
    <property type="protein sequence ID" value="TBU35108.1"/>
    <property type="molecule type" value="Genomic_DNA"/>
</dbReference>
<dbReference type="Proteomes" id="UP000292082">
    <property type="component" value="Unassembled WGS sequence"/>
</dbReference>
<gene>
    <name evidence="3" type="ORF">BD310DRAFT_293195</name>
    <name evidence="2" type="ORF">BD311DRAFT_648774</name>
</gene>
<organism evidence="3 4">
    <name type="scientific">Dichomitus squalens</name>
    <dbReference type="NCBI Taxonomy" id="114155"/>
    <lineage>
        <taxon>Eukaryota</taxon>
        <taxon>Fungi</taxon>
        <taxon>Dikarya</taxon>
        <taxon>Basidiomycota</taxon>
        <taxon>Agaricomycotina</taxon>
        <taxon>Agaricomycetes</taxon>
        <taxon>Polyporales</taxon>
        <taxon>Polyporaceae</taxon>
        <taxon>Dichomitus</taxon>
    </lineage>
</organism>
<dbReference type="EMBL" id="ML145085">
    <property type="protein sequence ID" value="TBU64930.1"/>
    <property type="molecule type" value="Genomic_DNA"/>
</dbReference>
<feature type="compositionally biased region" description="Basic and acidic residues" evidence="1">
    <location>
        <begin position="51"/>
        <end position="67"/>
    </location>
</feature>
<evidence type="ECO:0000313" key="2">
    <source>
        <dbReference type="EMBL" id="TBU35108.1"/>
    </source>
</evidence>
<keyword evidence="4" id="KW-1185">Reference proteome</keyword>
<protein>
    <submittedName>
        <fullName evidence="3">Uncharacterized protein</fullName>
    </submittedName>
</protein>
<evidence type="ECO:0000313" key="3">
    <source>
        <dbReference type="EMBL" id="TBU64930.1"/>
    </source>
</evidence>
<sequence length="423" mass="45700">MSSPTGRLSSHRRRSHSASSPIPRRQPDDVKWRISVKRSRPSSIRSPSYKDLAHDQPTEKWDVDSWRRGKRARRNINAEGSSDEGSCSNGLSSLDATSPTPHQSHASSPNSYGFACTSAAFQFFPQKPKPRRRASGPGRARLSREASPRAEGDRISSDEARRLRASALSELHRSVAESGEGLVYRMRDWEQSHLKVPRVPGSPFETEAPRRSWRPRPTSYYAVPQAATADTAQTEDEDDDVLIVGETSPVGIARSPAHKKRALSLSMMDVDLPEAHTSHSPGLGDSERSSSPLGRFSGPSAYSSDDEGHADMDTDLSSDIFSTPALSHTYSASTNSSLVSLPLPHQANEGSNGIISASASSITIVPGNARPTPPPTASRSEKAIAALTLAMANGAAGISDYEVLRMTEELATLDESHAGELWN</sequence>
<feature type="region of interest" description="Disordered" evidence="1">
    <location>
        <begin position="273"/>
        <end position="316"/>
    </location>
</feature>
<dbReference type="AlphaFoldDB" id="A0A4Q9QCB0"/>
<accession>A0A4Q9QCB0</accession>
<dbReference type="Proteomes" id="UP000292957">
    <property type="component" value="Unassembled WGS sequence"/>
</dbReference>
<feature type="region of interest" description="Disordered" evidence="1">
    <location>
        <begin position="1"/>
        <end position="110"/>
    </location>
</feature>
<feature type="compositionally biased region" description="Polar residues" evidence="1">
    <location>
        <begin position="78"/>
        <end position="110"/>
    </location>
</feature>
<name>A0A4Q9QCB0_9APHY</name>
<evidence type="ECO:0000313" key="4">
    <source>
        <dbReference type="Proteomes" id="UP000292082"/>
    </source>
</evidence>
<proteinExistence type="predicted"/>
<reference evidence="3 4" key="1">
    <citation type="submission" date="2019-01" db="EMBL/GenBank/DDBJ databases">
        <title>Draft genome sequences of three monokaryotic isolates of the white-rot basidiomycete fungus Dichomitus squalens.</title>
        <authorList>
            <consortium name="DOE Joint Genome Institute"/>
            <person name="Lopez S.C."/>
            <person name="Andreopoulos B."/>
            <person name="Pangilinan J."/>
            <person name="Lipzen A."/>
            <person name="Riley R."/>
            <person name="Ahrendt S."/>
            <person name="Ng V."/>
            <person name="Barry K."/>
            <person name="Daum C."/>
            <person name="Grigoriev I.V."/>
            <person name="Hilden K.S."/>
            <person name="Makela M.R."/>
            <person name="de Vries R.P."/>
        </authorList>
    </citation>
    <scope>NUCLEOTIDE SEQUENCE [LARGE SCALE GENOMIC DNA]</scope>
    <source>
        <strain evidence="3 4">CBS 464.89</strain>
        <strain evidence="2">OM18370.1</strain>
    </source>
</reference>
<evidence type="ECO:0000256" key="1">
    <source>
        <dbReference type="SAM" id="MobiDB-lite"/>
    </source>
</evidence>